<gene>
    <name evidence="5" type="ORF">CTEN210_07529</name>
</gene>
<dbReference type="PRINTS" id="PR00502">
    <property type="entry name" value="NUDIXFAMILY"/>
</dbReference>
<evidence type="ECO:0000313" key="5">
    <source>
        <dbReference type="EMBL" id="GFH51053.1"/>
    </source>
</evidence>
<dbReference type="Proteomes" id="UP001054902">
    <property type="component" value="Unassembled WGS sequence"/>
</dbReference>
<dbReference type="EMBL" id="BLLK01000045">
    <property type="protein sequence ID" value="GFH51053.1"/>
    <property type="molecule type" value="Genomic_DNA"/>
</dbReference>
<dbReference type="Pfam" id="PF00293">
    <property type="entry name" value="NUDIX"/>
    <property type="match status" value="1"/>
</dbReference>
<feature type="domain" description="Nudix hydrolase" evidence="4">
    <location>
        <begin position="57"/>
        <end position="209"/>
    </location>
</feature>
<feature type="signal peptide" evidence="3">
    <location>
        <begin position="1"/>
        <end position="29"/>
    </location>
</feature>
<evidence type="ECO:0000256" key="2">
    <source>
        <dbReference type="RuleBase" id="RU003476"/>
    </source>
</evidence>
<protein>
    <recommendedName>
        <fullName evidence="4">Nudix hydrolase domain-containing protein</fullName>
    </recommendedName>
</protein>
<comment type="similarity">
    <text evidence="2">Belongs to the Nudix hydrolase family.</text>
</comment>
<dbReference type="Gene3D" id="3.90.79.10">
    <property type="entry name" value="Nucleoside Triphosphate Pyrophosphohydrolase"/>
    <property type="match status" value="1"/>
</dbReference>
<dbReference type="InterPro" id="IPR000086">
    <property type="entry name" value="NUDIX_hydrolase_dom"/>
</dbReference>
<dbReference type="CDD" id="cd04673">
    <property type="entry name" value="NUDIX_ADPRase"/>
    <property type="match status" value="1"/>
</dbReference>
<comment type="caution">
    <text evidence="5">The sequence shown here is derived from an EMBL/GenBank/DDBJ whole genome shotgun (WGS) entry which is preliminary data.</text>
</comment>
<name>A0AAD3CRX2_9STRA</name>
<proteinExistence type="inferred from homology"/>
<dbReference type="InterPro" id="IPR020476">
    <property type="entry name" value="Nudix_hydrolase"/>
</dbReference>
<dbReference type="PANTHER" id="PTHR43736">
    <property type="entry name" value="ADP-RIBOSE PYROPHOSPHATASE"/>
    <property type="match status" value="1"/>
</dbReference>
<sequence length="222" mass="24857">MLGTRSRKMVMQKALLLVQSLRLFSVAQAFQSKVPPLCSSFSISRTPTALFSSESAIPRAAVSCVVRNELNNEVKYVLVQRGKEPNKGIWSFPGGKIESGERSFEAAMRELEEETGLSKDMDDYVFNWCDKAPICTTDSIHSTSDGEKEIVSFHYVISQWFVDVNSKDSTKRPTLKANDDAADAKWFSFKDIQKGIQNGEITPGVEPVLERTELMHQKGLLE</sequence>
<organism evidence="5 6">
    <name type="scientific">Chaetoceros tenuissimus</name>
    <dbReference type="NCBI Taxonomy" id="426638"/>
    <lineage>
        <taxon>Eukaryota</taxon>
        <taxon>Sar</taxon>
        <taxon>Stramenopiles</taxon>
        <taxon>Ochrophyta</taxon>
        <taxon>Bacillariophyta</taxon>
        <taxon>Coscinodiscophyceae</taxon>
        <taxon>Chaetocerotophycidae</taxon>
        <taxon>Chaetocerotales</taxon>
        <taxon>Chaetocerotaceae</taxon>
        <taxon>Chaetoceros</taxon>
    </lineage>
</organism>
<dbReference type="PROSITE" id="PS00893">
    <property type="entry name" value="NUDIX_BOX"/>
    <property type="match status" value="1"/>
</dbReference>
<dbReference type="GO" id="GO:0016787">
    <property type="term" value="F:hydrolase activity"/>
    <property type="evidence" value="ECO:0007669"/>
    <property type="project" value="UniProtKB-KW"/>
</dbReference>
<dbReference type="InterPro" id="IPR020084">
    <property type="entry name" value="NUDIX_hydrolase_CS"/>
</dbReference>
<accession>A0AAD3CRX2</accession>
<feature type="chain" id="PRO_5042060191" description="Nudix hydrolase domain-containing protein" evidence="3">
    <location>
        <begin position="30"/>
        <end position="222"/>
    </location>
</feature>
<dbReference type="AlphaFoldDB" id="A0AAD3CRX2"/>
<dbReference type="PANTHER" id="PTHR43736:SF1">
    <property type="entry name" value="DIHYDRONEOPTERIN TRIPHOSPHATE DIPHOSPHATASE"/>
    <property type="match status" value="1"/>
</dbReference>
<keyword evidence="3" id="KW-0732">Signal</keyword>
<evidence type="ECO:0000256" key="1">
    <source>
        <dbReference type="ARBA" id="ARBA00022801"/>
    </source>
</evidence>
<dbReference type="InterPro" id="IPR015797">
    <property type="entry name" value="NUDIX_hydrolase-like_dom_sf"/>
</dbReference>
<evidence type="ECO:0000256" key="3">
    <source>
        <dbReference type="SAM" id="SignalP"/>
    </source>
</evidence>
<keyword evidence="6" id="KW-1185">Reference proteome</keyword>
<evidence type="ECO:0000259" key="4">
    <source>
        <dbReference type="PROSITE" id="PS51462"/>
    </source>
</evidence>
<reference evidence="5 6" key="1">
    <citation type="journal article" date="2021" name="Sci. Rep.">
        <title>The genome of the diatom Chaetoceros tenuissimus carries an ancient integrated fragment of an extant virus.</title>
        <authorList>
            <person name="Hongo Y."/>
            <person name="Kimura K."/>
            <person name="Takaki Y."/>
            <person name="Yoshida Y."/>
            <person name="Baba S."/>
            <person name="Kobayashi G."/>
            <person name="Nagasaki K."/>
            <person name="Hano T."/>
            <person name="Tomaru Y."/>
        </authorList>
    </citation>
    <scope>NUCLEOTIDE SEQUENCE [LARGE SCALE GENOMIC DNA]</scope>
    <source>
        <strain evidence="5 6">NIES-3715</strain>
    </source>
</reference>
<keyword evidence="1 2" id="KW-0378">Hydrolase</keyword>
<evidence type="ECO:0000313" key="6">
    <source>
        <dbReference type="Proteomes" id="UP001054902"/>
    </source>
</evidence>
<dbReference type="PROSITE" id="PS51462">
    <property type="entry name" value="NUDIX"/>
    <property type="match status" value="1"/>
</dbReference>
<dbReference type="SUPFAM" id="SSF55811">
    <property type="entry name" value="Nudix"/>
    <property type="match status" value="1"/>
</dbReference>